<gene>
    <name evidence="1" type="ORF">ACFPQ4_03140</name>
</gene>
<name>A0ABW0QV97_9BACL</name>
<organism evidence="1 2">
    <name type="scientific">Cohnella yongneupensis</name>
    <dbReference type="NCBI Taxonomy" id="425006"/>
    <lineage>
        <taxon>Bacteria</taxon>
        <taxon>Bacillati</taxon>
        <taxon>Bacillota</taxon>
        <taxon>Bacilli</taxon>
        <taxon>Bacillales</taxon>
        <taxon>Paenibacillaceae</taxon>
        <taxon>Cohnella</taxon>
    </lineage>
</organism>
<dbReference type="RefSeq" id="WP_378110283.1">
    <property type="nucleotide sequence ID" value="NZ_JBHSNC010000010.1"/>
</dbReference>
<protein>
    <recommendedName>
        <fullName evidence="3">HTH LytTR-type domain-containing protein</fullName>
    </recommendedName>
</protein>
<keyword evidence="2" id="KW-1185">Reference proteome</keyword>
<comment type="caution">
    <text evidence="1">The sequence shown here is derived from an EMBL/GenBank/DDBJ whole genome shotgun (WGS) entry which is preliminary data.</text>
</comment>
<evidence type="ECO:0008006" key="3">
    <source>
        <dbReference type="Google" id="ProtNLM"/>
    </source>
</evidence>
<evidence type="ECO:0000313" key="2">
    <source>
        <dbReference type="Proteomes" id="UP001596108"/>
    </source>
</evidence>
<dbReference type="EMBL" id="JBHSNC010000010">
    <property type="protein sequence ID" value="MFC5528446.1"/>
    <property type="molecule type" value="Genomic_DNA"/>
</dbReference>
<proteinExistence type="predicted"/>
<dbReference type="Gene3D" id="2.40.50.1020">
    <property type="entry name" value="LytTr DNA-binding domain"/>
    <property type="match status" value="1"/>
</dbReference>
<sequence length="126" mass="14639">MLLLSVTRDEEGKTGSINIRTDDALFLEFDQIQKRVYAHTLLERFFIAGSLTYWQTSLKAAGYEFETVDRNIVVHVPKIKRLDSVFAFAYFDYEINKSSKRITLAQKHIKKVIADATEHNRRIIVT</sequence>
<evidence type="ECO:0000313" key="1">
    <source>
        <dbReference type="EMBL" id="MFC5528446.1"/>
    </source>
</evidence>
<reference evidence="2" key="1">
    <citation type="journal article" date="2019" name="Int. J. Syst. Evol. Microbiol.">
        <title>The Global Catalogue of Microorganisms (GCM) 10K type strain sequencing project: providing services to taxonomists for standard genome sequencing and annotation.</title>
        <authorList>
            <consortium name="The Broad Institute Genomics Platform"/>
            <consortium name="The Broad Institute Genome Sequencing Center for Infectious Disease"/>
            <person name="Wu L."/>
            <person name="Ma J."/>
        </authorList>
    </citation>
    <scope>NUCLEOTIDE SEQUENCE [LARGE SCALE GENOMIC DNA]</scope>
    <source>
        <strain evidence="2">CGMCC 1.18578</strain>
    </source>
</reference>
<accession>A0ABW0QV97</accession>
<dbReference type="Proteomes" id="UP001596108">
    <property type="component" value="Unassembled WGS sequence"/>
</dbReference>